<name>A0A427A1T6_ENSVE</name>
<gene>
    <name evidence="2" type="ORF">B296_00020118</name>
</gene>
<keyword evidence="1" id="KW-1133">Transmembrane helix</keyword>
<keyword evidence="1" id="KW-0812">Transmembrane</keyword>
<protein>
    <submittedName>
        <fullName evidence="2">Uncharacterized protein</fullName>
    </submittedName>
</protein>
<evidence type="ECO:0000256" key="1">
    <source>
        <dbReference type="SAM" id="Phobius"/>
    </source>
</evidence>
<dbReference type="AlphaFoldDB" id="A0A427A1T6"/>
<reference evidence="2 3" key="1">
    <citation type="journal article" date="2014" name="Agronomy (Basel)">
        <title>A Draft Genome Sequence for Ensete ventricosum, the Drought-Tolerant Tree Against Hunger.</title>
        <authorList>
            <person name="Harrison J."/>
            <person name="Moore K.A."/>
            <person name="Paszkiewicz K."/>
            <person name="Jones T."/>
            <person name="Grant M."/>
            <person name="Ambacheew D."/>
            <person name="Muzemil S."/>
            <person name="Studholme D.J."/>
        </authorList>
    </citation>
    <scope>NUCLEOTIDE SEQUENCE [LARGE SCALE GENOMIC DNA]</scope>
</reference>
<comment type="caution">
    <text evidence="2">The sequence shown here is derived from an EMBL/GenBank/DDBJ whole genome shotgun (WGS) entry which is preliminary data.</text>
</comment>
<sequence length="125" mass="14397">MALSVLVERLWSLGWGVAWLLLLVCAVWALNHAWWRPRRQDRLLRAQGLQGTPYRFLRGDLKEDKRLLEEALSKPMPLSHHIIPRVEPFIHAAMNDLGKCSRPLLSPSPFSSLCFANSQLYKCVH</sequence>
<organism evidence="2 3">
    <name type="scientific">Ensete ventricosum</name>
    <name type="common">Abyssinian banana</name>
    <name type="synonym">Musa ensete</name>
    <dbReference type="NCBI Taxonomy" id="4639"/>
    <lineage>
        <taxon>Eukaryota</taxon>
        <taxon>Viridiplantae</taxon>
        <taxon>Streptophyta</taxon>
        <taxon>Embryophyta</taxon>
        <taxon>Tracheophyta</taxon>
        <taxon>Spermatophyta</taxon>
        <taxon>Magnoliopsida</taxon>
        <taxon>Liliopsida</taxon>
        <taxon>Zingiberales</taxon>
        <taxon>Musaceae</taxon>
        <taxon>Ensete</taxon>
    </lineage>
</organism>
<dbReference type="Proteomes" id="UP000287651">
    <property type="component" value="Unassembled WGS sequence"/>
</dbReference>
<feature type="transmembrane region" description="Helical" evidence="1">
    <location>
        <begin position="12"/>
        <end position="35"/>
    </location>
</feature>
<accession>A0A427A1T6</accession>
<evidence type="ECO:0000313" key="3">
    <source>
        <dbReference type="Proteomes" id="UP000287651"/>
    </source>
</evidence>
<dbReference type="EMBL" id="AMZH03004096">
    <property type="protein sequence ID" value="RRT70217.1"/>
    <property type="molecule type" value="Genomic_DNA"/>
</dbReference>
<proteinExistence type="predicted"/>
<keyword evidence="1" id="KW-0472">Membrane</keyword>
<evidence type="ECO:0000313" key="2">
    <source>
        <dbReference type="EMBL" id="RRT70217.1"/>
    </source>
</evidence>